<keyword evidence="2" id="KW-1133">Transmembrane helix</keyword>
<evidence type="ECO:0000313" key="4">
    <source>
        <dbReference type="Proteomes" id="UP000683360"/>
    </source>
</evidence>
<reference evidence="3" key="1">
    <citation type="submission" date="2021-03" db="EMBL/GenBank/DDBJ databases">
        <authorList>
            <person name="Bekaert M."/>
        </authorList>
    </citation>
    <scope>NUCLEOTIDE SEQUENCE</scope>
</reference>
<sequence length="697" mass="81120">MDRLARSHQPSIDSVLERVSTVLLQTQRKAQCGTLDAASTDKELSELIANLSRMEGTIDDMDGSCGFNFTSSDTNKARNTFNDYIYDKTVSVVYMSLQEKCLDQTNLNTYLSEETERNGLQEWIWLRKEMRYEALSLPIDLDSLTFTITKYGTRQMDIPWSLSIYCHLNSRISYENETKHILKYLWSSITQNETGSLLCHRSFDDNTLRGTTAIWYITTVWIGYDFDCYLIDSLMNDNFDVTEQSKYDITKILTVVLGLLAYMHPFIIHFIEIMQPNENTDLDKYYKKKDQYEKPYGITRVMQKIFFTPWRGRDPGSDNAVKYAPIVRFYIFWTLIVFGFNYYKLRINNQEVFEKAEYTNFPTIYRYGIPEYQFLKHIKFLPLSVSIMSYFVCNVWIYILYNETDDFIICFGKNICCCRCTCDGRSKYICCVPVKDIMETEENTDEHRWMLKAISIFSSSKSGNTENDVNDSRKKQVGIEESQSEKTQNENTAEKTFYTSQDENAVNGKGKLSQIVNRIENTNVTSADKSTEKLSESECQSRDEDPENDKAKINKNLTSEKKKIVNKFLDSYAVLLDTIFDIHETKMDQRKAEEKRDESSNSRNSIDEDLFDYIVDNCYTARKDRDEQHPMTDFENPREHDNTSVKTFSVDGTENGTEDKKCKNRPQGQDKFKVPHLKGQTKKSICSDPTEATPLIN</sequence>
<evidence type="ECO:0000256" key="1">
    <source>
        <dbReference type="SAM" id="MobiDB-lite"/>
    </source>
</evidence>
<evidence type="ECO:0000256" key="2">
    <source>
        <dbReference type="SAM" id="Phobius"/>
    </source>
</evidence>
<keyword evidence="2" id="KW-0472">Membrane</keyword>
<dbReference type="Proteomes" id="UP000683360">
    <property type="component" value="Unassembled WGS sequence"/>
</dbReference>
<dbReference type="AlphaFoldDB" id="A0A8S3QKA0"/>
<keyword evidence="4" id="KW-1185">Reference proteome</keyword>
<feature type="region of interest" description="Disordered" evidence="1">
    <location>
        <begin position="523"/>
        <end position="551"/>
    </location>
</feature>
<feature type="transmembrane region" description="Helical" evidence="2">
    <location>
        <begin position="323"/>
        <end position="343"/>
    </location>
</feature>
<name>A0A8S3QKA0_MYTED</name>
<feature type="compositionally biased region" description="Basic and acidic residues" evidence="1">
    <location>
        <begin position="623"/>
        <end position="643"/>
    </location>
</feature>
<feature type="transmembrane region" description="Helical" evidence="2">
    <location>
        <begin position="252"/>
        <end position="271"/>
    </location>
</feature>
<keyword evidence="2" id="KW-0812">Transmembrane</keyword>
<feature type="region of interest" description="Disordered" evidence="1">
    <location>
        <begin position="461"/>
        <end position="503"/>
    </location>
</feature>
<organism evidence="3 4">
    <name type="scientific">Mytilus edulis</name>
    <name type="common">Blue mussel</name>
    <dbReference type="NCBI Taxonomy" id="6550"/>
    <lineage>
        <taxon>Eukaryota</taxon>
        <taxon>Metazoa</taxon>
        <taxon>Spiralia</taxon>
        <taxon>Lophotrochozoa</taxon>
        <taxon>Mollusca</taxon>
        <taxon>Bivalvia</taxon>
        <taxon>Autobranchia</taxon>
        <taxon>Pteriomorphia</taxon>
        <taxon>Mytilida</taxon>
        <taxon>Mytiloidea</taxon>
        <taxon>Mytilidae</taxon>
        <taxon>Mytilinae</taxon>
        <taxon>Mytilus</taxon>
    </lineage>
</organism>
<feature type="transmembrane region" description="Helical" evidence="2">
    <location>
        <begin position="380"/>
        <end position="401"/>
    </location>
</feature>
<accession>A0A8S3QKA0</accession>
<protein>
    <submittedName>
        <fullName evidence="3">Uncharacterized protein</fullName>
    </submittedName>
</protein>
<dbReference type="EMBL" id="CAJPWZ010000592">
    <property type="protein sequence ID" value="CAG2196939.1"/>
    <property type="molecule type" value="Genomic_DNA"/>
</dbReference>
<gene>
    <name evidence="3" type="ORF">MEDL_11786</name>
</gene>
<dbReference type="OrthoDB" id="6160294at2759"/>
<feature type="compositionally biased region" description="Basic and acidic residues" evidence="1">
    <location>
        <begin position="529"/>
        <end position="551"/>
    </location>
</feature>
<proteinExistence type="predicted"/>
<feature type="region of interest" description="Disordered" evidence="1">
    <location>
        <begin position="623"/>
        <end position="697"/>
    </location>
</feature>
<comment type="caution">
    <text evidence="3">The sequence shown here is derived from an EMBL/GenBank/DDBJ whole genome shotgun (WGS) entry which is preliminary data.</text>
</comment>
<evidence type="ECO:0000313" key="3">
    <source>
        <dbReference type="EMBL" id="CAG2196939.1"/>
    </source>
</evidence>
<feature type="compositionally biased region" description="Polar residues" evidence="1">
    <location>
        <begin position="644"/>
        <end position="655"/>
    </location>
</feature>
<feature type="compositionally biased region" description="Basic and acidic residues" evidence="1">
    <location>
        <begin position="470"/>
        <end position="488"/>
    </location>
</feature>